<proteinExistence type="predicted"/>
<name>A0ABR7UYA1_9FLAO</name>
<feature type="domain" description="Glycosyltransferase 2-like" evidence="1">
    <location>
        <begin position="4"/>
        <end position="112"/>
    </location>
</feature>
<evidence type="ECO:0000313" key="3">
    <source>
        <dbReference type="Proteomes" id="UP000661715"/>
    </source>
</evidence>
<evidence type="ECO:0000259" key="1">
    <source>
        <dbReference type="Pfam" id="PF00535"/>
    </source>
</evidence>
<dbReference type="CDD" id="cd00761">
    <property type="entry name" value="Glyco_tranf_GTA_type"/>
    <property type="match status" value="1"/>
</dbReference>
<protein>
    <submittedName>
        <fullName evidence="2">Glycosyl transferase</fullName>
    </submittedName>
</protein>
<dbReference type="GO" id="GO:0016740">
    <property type="term" value="F:transferase activity"/>
    <property type="evidence" value="ECO:0007669"/>
    <property type="project" value="UniProtKB-KW"/>
</dbReference>
<dbReference type="EMBL" id="NASZ01000032">
    <property type="protein sequence ID" value="MBD0726560.1"/>
    <property type="molecule type" value="Genomic_DNA"/>
</dbReference>
<comment type="caution">
    <text evidence="2">The sequence shown here is derived from an EMBL/GenBank/DDBJ whole genome shotgun (WGS) entry which is preliminary data.</text>
</comment>
<dbReference type="InterPro" id="IPR029044">
    <property type="entry name" value="Nucleotide-diphossugar_trans"/>
</dbReference>
<dbReference type="InterPro" id="IPR001173">
    <property type="entry name" value="Glyco_trans_2-like"/>
</dbReference>
<dbReference type="Gene3D" id="3.90.550.10">
    <property type="entry name" value="Spore Coat Polysaccharide Biosynthesis Protein SpsA, Chain A"/>
    <property type="match status" value="1"/>
</dbReference>
<dbReference type="SUPFAM" id="SSF53448">
    <property type="entry name" value="Nucleotide-diphospho-sugar transferases"/>
    <property type="match status" value="1"/>
</dbReference>
<keyword evidence="3" id="KW-1185">Reference proteome</keyword>
<dbReference type="Proteomes" id="UP000661715">
    <property type="component" value="Unassembled WGS sequence"/>
</dbReference>
<sequence length="300" mass="35213">MLAIILPYYKISFFEETLQSLANQTDKRFKVYIGDDASLESPTVLLAKYKGKFDFLYHRFNENLGGKSLTKQWERCIALSGDEEWLMILGDDDYLDSSVVASWYTNFESFKDQSNVVRFGTKVVQQESNTISAIHTHPVWESASDSFVRIVKGVTRSSLSEYIFSRASYKKYGFKNYPLAWCSDYKAFLDFPDGKLIYSINEAIVYFRISSFNISGQQENNNLKNETSILFYQDVIKERIEMFTKEQKLELMMAYEVLIKKSRKLKVEEWIFIIKRYIIYFSLVPFLKSIRRVIISILKK</sequence>
<accession>A0ABR7UYA1</accession>
<organism evidence="2 3">
    <name type="scientific">Flavobacterium pokkalii</name>
    <dbReference type="NCBI Taxonomy" id="1940408"/>
    <lineage>
        <taxon>Bacteria</taxon>
        <taxon>Pseudomonadati</taxon>
        <taxon>Bacteroidota</taxon>
        <taxon>Flavobacteriia</taxon>
        <taxon>Flavobacteriales</taxon>
        <taxon>Flavobacteriaceae</taxon>
        <taxon>Flavobacterium</taxon>
    </lineage>
</organism>
<reference evidence="2 3" key="1">
    <citation type="journal article" date="2020" name="Microbiol. Res.">
        <title>Flavobacterium pokkalii sp. nov., a novel plant growth promoting native rhizobacteria isolated from pokkali rice grown in coastal saline affected agricultural regions of southern India, Kerala.</title>
        <authorList>
            <person name="Menon R.R."/>
            <person name="Kumari S."/>
            <person name="Viver T."/>
            <person name="Rameshkumar N."/>
        </authorList>
    </citation>
    <scope>NUCLEOTIDE SEQUENCE [LARGE SCALE GENOMIC DNA]</scope>
    <source>
        <strain evidence="2 3">L1I52</strain>
    </source>
</reference>
<gene>
    <name evidence="2" type="ORF">B6A10_15410</name>
</gene>
<dbReference type="Pfam" id="PF00535">
    <property type="entry name" value="Glycos_transf_2"/>
    <property type="match status" value="1"/>
</dbReference>
<keyword evidence="2" id="KW-0808">Transferase</keyword>
<evidence type="ECO:0000313" key="2">
    <source>
        <dbReference type="EMBL" id="MBD0726560.1"/>
    </source>
</evidence>
<dbReference type="RefSeq" id="WP_188221569.1">
    <property type="nucleotide sequence ID" value="NZ_NASZ01000032.1"/>
</dbReference>